<gene>
    <name evidence="2" type="ORF">F8D48_05190</name>
</gene>
<feature type="transmembrane region" description="Helical" evidence="1">
    <location>
        <begin position="20"/>
        <end position="41"/>
    </location>
</feature>
<dbReference type="EMBL" id="WAJS01000013">
    <property type="protein sequence ID" value="KAB1648682.1"/>
    <property type="molecule type" value="Genomic_DNA"/>
</dbReference>
<name>A0A7C8FZE9_9ACTN</name>
<dbReference type="RefSeq" id="WP_151430235.1">
    <property type="nucleotide sequence ID" value="NZ_CAKODJ010000024.1"/>
</dbReference>
<evidence type="ECO:0008006" key="4">
    <source>
        <dbReference type="Google" id="ProtNLM"/>
    </source>
</evidence>
<accession>A0A7C8FZE9</accession>
<sequence length="145" mass="15337">MGGTRLREEKGQATVELAVMLPVAIVVAIVVVNALTFFGTCASFDRVSRQTVCAWAAAPAAGEDAGDVAARLADELEERFAESHTAVSVRAEAASAGLVRFTARIEYFPTLFGLGLRSEVFGVALPPLVHEVDLAVDAYKPGILF</sequence>
<evidence type="ECO:0000313" key="2">
    <source>
        <dbReference type="EMBL" id="KAB1648682.1"/>
    </source>
</evidence>
<keyword evidence="3" id="KW-1185">Reference proteome</keyword>
<dbReference type="AlphaFoldDB" id="A0A7C8FZE9"/>
<organism evidence="2 3">
    <name type="scientific">Adlercreutzia muris</name>
    <dbReference type="NCBI Taxonomy" id="1796610"/>
    <lineage>
        <taxon>Bacteria</taxon>
        <taxon>Bacillati</taxon>
        <taxon>Actinomycetota</taxon>
        <taxon>Coriobacteriia</taxon>
        <taxon>Eggerthellales</taxon>
        <taxon>Eggerthellaceae</taxon>
        <taxon>Adlercreutzia</taxon>
    </lineage>
</organism>
<keyword evidence="1" id="KW-0812">Transmembrane</keyword>
<dbReference type="Proteomes" id="UP000479639">
    <property type="component" value="Unassembled WGS sequence"/>
</dbReference>
<evidence type="ECO:0000256" key="1">
    <source>
        <dbReference type="SAM" id="Phobius"/>
    </source>
</evidence>
<keyword evidence="1" id="KW-0472">Membrane</keyword>
<reference evidence="2 3" key="1">
    <citation type="submission" date="2019-09" db="EMBL/GenBank/DDBJ databases">
        <title>Whole genome shotgun sequencing (WGS) of Ellagibacter isourolithinifaciens DSM 104140(T) and Adlercreutzia muris DSM 29508(T).</title>
        <authorList>
            <person name="Stoll D.A."/>
            <person name="Danylec N."/>
            <person name="Huch M."/>
        </authorList>
    </citation>
    <scope>NUCLEOTIDE SEQUENCE [LARGE SCALE GENOMIC DNA]</scope>
    <source>
        <strain evidence="2 3">DSM 29508</strain>
    </source>
</reference>
<comment type="caution">
    <text evidence="2">The sequence shown here is derived from an EMBL/GenBank/DDBJ whole genome shotgun (WGS) entry which is preliminary data.</text>
</comment>
<keyword evidence="1" id="KW-1133">Transmembrane helix</keyword>
<protein>
    <recommendedName>
        <fullName evidence="4">Pilus assembly protein</fullName>
    </recommendedName>
</protein>
<evidence type="ECO:0000313" key="3">
    <source>
        <dbReference type="Proteomes" id="UP000479639"/>
    </source>
</evidence>
<proteinExistence type="predicted"/>